<reference evidence="1 2" key="1">
    <citation type="journal article" date="2016" name="PLoS Pathog.">
        <title>Biosynthesis of antibiotic leucinostatins in bio-control fungus Purpureocillium lilacinum and their inhibition on phytophthora revealed by genome mining.</title>
        <authorList>
            <person name="Wang G."/>
            <person name="Liu Z."/>
            <person name="Lin R."/>
            <person name="Li E."/>
            <person name="Mao Z."/>
            <person name="Ling J."/>
            <person name="Yang Y."/>
            <person name="Yin W.B."/>
            <person name="Xie B."/>
        </authorList>
    </citation>
    <scope>NUCLEOTIDE SEQUENCE [LARGE SCALE GENOMIC DNA]</scope>
    <source>
        <strain evidence="1">170</strain>
    </source>
</reference>
<gene>
    <name evidence="1" type="ORF">VFPPC_15530</name>
</gene>
<accession>A0A179FWT6</accession>
<comment type="caution">
    <text evidence="1">The sequence shown here is derived from an EMBL/GenBank/DDBJ whole genome shotgun (WGS) entry which is preliminary data.</text>
</comment>
<dbReference type="KEGG" id="pchm:VFPPC_15530"/>
<dbReference type="GeneID" id="28857277"/>
<dbReference type="RefSeq" id="XP_018146619.1">
    <property type="nucleotide sequence ID" value="XM_018293283.1"/>
</dbReference>
<dbReference type="AlphaFoldDB" id="A0A179FWT6"/>
<sequence length="215" mass="24031">MKLWAVKLHYERQVLFYSIIRCAVSDAPAVQGQDLHLDDTFAPALVGLVLYPFRVGREGTPALGKTKFFLASVLSKQDPVYCKPVQCFPIAVPDTTPTSFHQNLASGRILGPAGETLPQGTPFRVRNHAWWSWSPSVLYNSSQLSSHGSKEYHQTAGQNASLPGLGRSESIVRAFKAPLACRIVRRHRHTSTRMSFQDKVGFKFGFHDVHLWGRN</sequence>
<protein>
    <submittedName>
        <fullName evidence="1">Uncharacterized protein</fullName>
    </submittedName>
</protein>
<name>A0A179FWT6_METCM</name>
<organism evidence="1 2">
    <name type="scientific">Pochonia chlamydosporia 170</name>
    <dbReference type="NCBI Taxonomy" id="1380566"/>
    <lineage>
        <taxon>Eukaryota</taxon>
        <taxon>Fungi</taxon>
        <taxon>Dikarya</taxon>
        <taxon>Ascomycota</taxon>
        <taxon>Pezizomycotina</taxon>
        <taxon>Sordariomycetes</taxon>
        <taxon>Hypocreomycetidae</taxon>
        <taxon>Hypocreales</taxon>
        <taxon>Clavicipitaceae</taxon>
        <taxon>Pochonia</taxon>
    </lineage>
</organism>
<dbReference type="Proteomes" id="UP000078397">
    <property type="component" value="Unassembled WGS sequence"/>
</dbReference>
<keyword evidence="2" id="KW-1185">Reference proteome</keyword>
<evidence type="ECO:0000313" key="1">
    <source>
        <dbReference type="EMBL" id="OAQ70082.1"/>
    </source>
</evidence>
<dbReference type="EMBL" id="LSBJ02000002">
    <property type="protein sequence ID" value="OAQ70082.1"/>
    <property type="molecule type" value="Genomic_DNA"/>
</dbReference>
<proteinExistence type="predicted"/>
<evidence type="ECO:0000313" key="2">
    <source>
        <dbReference type="Proteomes" id="UP000078397"/>
    </source>
</evidence>